<gene>
    <name evidence="1" type="ORF">SAMN05192568_1007166</name>
</gene>
<protein>
    <submittedName>
        <fullName evidence="1">Uncharacterized protein</fullName>
    </submittedName>
</protein>
<dbReference type="AlphaFoldDB" id="A0A1I4J6K9"/>
<sequence>MPITSFILKPRTIEERLASKPTSRDRRYIYGNLSRVAAAIISD</sequence>
<evidence type="ECO:0000313" key="2">
    <source>
        <dbReference type="Proteomes" id="UP000199048"/>
    </source>
</evidence>
<dbReference type="EMBL" id="FOTK01000007">
    <property type="protein sequence ID" value="SFL62222.1"/>
    <property type="molecule type" value="Genomic_DNA"/>
</dbReference>
<dbReference type="Proteomes" id="UP000199048">
    <property type="component" value="Unassembled WGS sequence"/>
</dbReference>
<name>A0A1I4J6K9_9HYPH</name>
<evidence type="ECO:0000313" key="1">
    <source>
        <dbReference type="EMBL" id="SFL62222.1"/>
    </source>
</evidence>
<reference evidence="2" key="1">
    <citation type="submission" date="2016-10" db="EMBL/GenBank/DDBJ databases">
        <authorList>
            <person name="Varghese N."/>
            <person name="Submissions S."/>
        </authorList>
    </citation>
    <scope>NUCLEOTIDE SEQUENCE [LARGE SCALE GENOMIC DNA]</scope>
    <source>
        <strain evidence="2">BL36</strain>
    </source>
</reference>
<proteinExistence type="predicted"/>
<keyword evidence="2" id="KW-1185">Reference proteome</keyword>
<accession>A0A1I4J6K9</accession>
<organism evidence="1 2">
    <name type="scientific">Methylobacterium pseudosasicola</name>
    <dbReference type="NCBI Taxonomy" id="582667"/>
    <lineage>
        <taxon>Bacteria</taxon>
        <taxon>Pseudomonadati</taxon>
        <taxon>Pseudomonadota</taxon>
        <taxon>Alphaproteobacteria</taxon>
        <taxon>Hyphomicrobiales</taxon>
        <taxon>Methylobacteriaceae</taxon>
        <taxon>Methylobacterium</taxon>
    </lineage>
</organism>